<comment type="caution">
    <text evidence="1">The sequence shown here is derived from an EMBL/GenBank/DDBJ whole genome shotgun (WGS) entry which is preliminary data.</text>
</comment>
<dbReference type="EMBL" id="JAMDGS010000003">
    <property type="protein sequence ID" value="MDD1124002.1"/>
    <property type="molecule type" value="Genomic_DNA"/>
</dbReference>
<dbReference type="InterPro" id="IPR025332">
    <property type="entry name" value="DUF4238"/>
</dbReference>
<dbReference type="Pfam" id="PF14022">
    <property type="entry name" value="DUF4238"/>
    <property type="match status" value="1"/>
</dbReference>
<dbReference type="Proteomes" id="UP001150531">
    <property type="component" value="Unassembled WGS sequence"/>
</dbReference>
<dbReference type="RefSeq" id="WP_273897183.1">
    <property type="nucleotide sequence ID" value="NZ_JAMDGS010000003.1"/>
</dbReference>
<proteinExistence type="predicted"/>
<name>A0ABT5PJC7_9PSED</name>
<gene>
    <name evidence="1" type="ORF">M5G18_05325</name>
</gene>
<reference evidence="1" key="1">
    <citation type="submission" date="2022-05" db="EMBL/GenBank/DDBJ databases">
        <title>Novel Pseudomonas spp. Isolated from a Rainbow Trout Aquaculture Facility.</title>
        <authorList>
            <person name="Testerman T."/>
            <person name="Graf J."/>
        </authorList>
    </citation>
    <scope>NUCLEOTIDE SEQUENCE</scope>
    <source>
        <strain evidence="1">ID386</strain>
    </source>
</reference>
<evidence type="ECO:0000313" key="2">
    <source>
        <dbReference type="Proteomes" id="UP001150531"/>
    </source>
</evidence>
<accession>A0ABT5PJC7</accession>
<protein>
    <submittedName>
        <fullName evidence="1">DUF4238 domain-containing protein</fullName>
    </submittedName>
</protein>
<sequence>MQTKQNPPKNHHYVPELYQKGFCQENGKTWRYFKKYNDFKEKYPSSILYEKDLHTVSIRRNTTVMIERFYSQIEDQFAKYLNFIQENVGKPELINELKDNENFLNVLKFIVAFQFWRTPCQTPAAKILSARLLHLYDNANPETQKLLKQDRRFIKTIQKKSRKAQPLKVAQHLLLPILAFDHSVTLGEIQFCYIKDENKTIFTSDRPVSYDTEALLFKFEEFLFPISKNLFVISTKRRAKRIDLKKLNRIIFDKALNYVLSPSKERLAQHVQLSTSTEEKLLIADCVIESELNS</sequence>
<keyword evidence="2" id="KW-1185">Reference proteome</keyword>
<evidence type="ECO:0000313" key="1">
    <source>
        <dbReference type="EMBL" id="MDD1124002.1"/>
    </source>
</evidence>
<organism evidence="1 2">
    <name type="scientific">Pseudomonas aphyarum</name>
    <dbReference type="NCBI Taxonomy" id="2942629"/>
    <lineage>
        <taxon>Bacteria</taxon>
        <taxon>Pseudomonadati</taxon>
        <taxon>Pseudomonadota</taxon>
        <taxon>Gammaproteobacteria</taxon>
        <taxon>Pseudomonadales</taxon>
        <taxon>Pseudomonadaceae</taxon>
        <taxon>Pseudomonas</taxon>
    </lineage>
</organism>